<dbReference type="PANTHER" id="PTHR43798:SF31">
    <property type="entry name" value="AB HYDROLASE SUPERFAMILY PROTEIN YCLE"/>
    <property type="match status" value="1"/>
</dbReference>
<reference evidence="4" key="1">
    <citation type="journal article" date="2019" name="Int. J. Syst. Evol. Microbiol.">
        <title>The Global Catalogue of Microorganisms (GCM) 10K type strain sequencing project: providing services to taxonomists for standard genome sequencing and annotation.</title>
        <authorList>
            <consortium name="The Broad Institute Genomics Platform"/>
            <consortium name="The Broad Institute Genome Sequencing Center for Infectious Disease"/>
            <person name="Wu L."/>
            <person name="Ma J."/>
        </authorList>
    </citation>
    <scope>NUCLEOTIDE SEQUENCE [LARGE SCALE GENOMIC DNA]</scope>
    <source>
        <strain evidence="4">JCM 18424</strain>
    </source>
</reference>
<organism evidence="3 4">
    <name type="scientific">Wohlfahrtiimonas larvae</name>
    <dbReference type="NCBI Taxonomy" id="1157986"/>
    <lineage>
        <taxon>Bacteria</taxon>
        <taxon>Pseudomonadati</taxon>
        <taxon>Pseudomonadota</taxon>
        <taxon>Gammaproteobacteria</taxon>
        <taxon>Cardiobacteriales</taxon>
        <taxon>Ignatzschineriaceae</taxon>
        <taxon>Wohlfahrtiimonas</taxon>
    </lineage>
</organism>
<evidence type="ECO:0000256" key="1">
    <source>
        <dbReference type="ARBA" id="ARBA00022801"/>
    </source>
</evidence>
<dbReference type="InterPro" id="IPR000073">
    <property type="entry name" value="AB_hydrolase_1"/>
</dbReference>
<dbReference type="PANTHER" id="PTHR43798">
    <property type="entry name" value="MONOACYLGLYCEROL LIPASE"/>
    <property type="match status" value="1"/>
</dbReference>
<keyword evidence="1 3" id="KW-0378">Hydrolase</keyword>
<gene>
    <name evidence="3" type="ORF">GCM10023338_01620</name>
</gene>
<comment type="caution">
    <text evidence="3">The sequence shown here is derived from an EMBL/GenBank/DDBJ whole genome shotgun (WGS) entry which is preliminary data.</text>
</comment>
<evidence type="ECO:0000259" key="2">
    <source>
        <dbReference type="Pfam" id="PF00561"/>
    </source>
</evidence>
<evidence type="ECO:0000313" key="4">
    <source>
        <dbReference type="Proteomes" id="UP001500631"/>
    </source>
</evidence>
<dbReference type="GO" id="GO:0016787">
    <property type="term" value="F:hydrolase activity"/>
    <property type="evidence" value="ECO:0007669"/>
    <property type="project" value="UniProtKB-KW"/>
</dbReference>
<name>A0ABP9MC42_9GAMM</name>
<dbReference type="Pfam" id="PF00561">
    <property type="entry name" value="Abhydrolase_1"/>
    <property type="match status" value="1"/>
</dbReference>
<dbReference type="Gene3D" id="3.40.50.1820">
    <property type="entry name" value="alpha/beta hydrolase"/>
    <property type="match status" value="1"/>
</dbReference>
<evidence type="ECO:0000313" key="3">
    <source>
        <dbReference type="EMBL" id="GAA5093981.1"/>
    </source>
</evidence>
<dbReference type="Proteomes" id="UP001500631">
    <property type="component" value="Unassembled WGS sequence"/>
</dbReference>
<dbReference type="EMBL" id="BAABKE010000001">
    <property type="protein sequence ID" value="GAA5093981.1"/>
    <property type="molecule type" value="Genomic_DNA"/>
</dbReference>
<proteinExistence type="predicted"/>
<protein>
    <submittedName>
        <fullName evidence="3">Alpha/beta hydrolase</fullName>
    </submittedName>
</protein>
<feature type="domain" description="AB hydrolase-1" evidence="2">
    <location>
        <begin position="21"/>
        <end position="130"/>
    </location>
</feature>
<keyword evidence="4" id="KW-1185">Reference proteome</keyword>
<accession>A0ABP9MC42</accession>
<dbReference type="RefSeq" id="WP_345666787.1">
    <property type="nucleotide sequence ID" value="NZ_BAABKE010000001.1"/>
</dbReference>
<dbReference type="InterPro" id="IPR050266">
    <property type="entry name" value="AB_hydrolase_sf"/>
</dbReference>
<dbReference type="InterPro" id="IPR029058">
    <property type="entry name" value="AB_hydrolase_fold"/>
</dbReference>
<sequence>MAYIQVNGIQLFYTQQGQGQPLIFLHGNGEDHHTFDPLIAKLADHFTCYAIDSRNHGLSDQTDQFHYQTMMDDLYAFITAMQLKEVNIIGFSDGSIITMLFAIQYPEMVNHALLLGPNLKPSDFTIACTRYVERLYKNDPNPLYKMMLDEPNIDIEDLQKIQAKTLIIGGENDLYQAGTFEKIHENIQNSKLLILEKHNHSSYIFQNDMLYLNIINFLK</sequence>
<dbReference type="SUPFAM" id="SSF53474">
    <property type="entry name" value="alpha/beta-Hydrolases"/>
    <property type="match status" value="1"/>
</dbReference>